<name>A0ABW7TE00_9NOCA</name>
<dbReference type="EMBL" id="JBIRUQ010000001">
    <property type="protein sequence ID" value="MFI1459251.1"/>
    <property type="molecule type" value="Genomic_DNA"/>
</dbReference>
<evidence type="ECO:0000313" key="1">
    <source>
        <dbReference type="EMBL" id="MFI1459251.1"/>
    </source>
</evidence>
<sequence length="87" mass="9841">MVPMLTSLNRDLGGDNTPLDNWRRLESLWGEILGQDPPPRINVRIELEYDPADPNSTTPTRITATYTVQGTRVPGTSYKNMPPRMED</sequence>
<gene>
    <name evidence="1" type="ORF">ACH4WX_00865</name>
</gene>
<protein>
    <submittedName>
        <fullName evidence="1">Uncharacterized protein</fullName>
    </submittedName>
</protein>
<comment type="caution">
    <text evidence="1">The sequence shown here is derived from an EMBL/GenBank/DDBJ whole genome shotgun (WGS) entry which is preliminary data.</text>
</comment>
<evidence type="ECO:0000313" key="2">
    <source>
        <dbReference type="Proteomes" id="UP001611263"/>
    </source>
</evidence>
<keyword evidence="2" id="KW-1185">Reference proteome</keyword>
<dbReference type="RefSeq" id="WP_373280875.1">
    <property type="nucleotide sequence ID" value="NZ_JBIRUQ010000001.1"/>
</dbReference>
<organism evidence="1 2">
    <name type="scientific">Nocardia carnea</name>
    <dbReference type="NCBI Taxonomy" id="37328"/>
    <lineage>
        <taxon>Bacteria</taxon>
        <taxon>Bacillati</taxon>
        <taxon>Actinomycetota</taxon>
        <taxon>Actinomycetes</taxon>
        <taxon>Mycobacteriales</taxon>
        <taxon>Nocardiaceae</taxon>
        <taxon>Nocardia</taxon>
    </lineage>
</organism>
<reference evidence="1 2" key="1">
    <citation type="submission" date="2024-10" db="EMBL/GenBank/DDBJ databases">
        <title>The Natural Products Discovery Center: Release of the First 8490 Sequenced Strains for Exploring Actinobacteria Biosynthetic Diversity.</title>
        <authorList>
            <person name="Kalkreuter E."/>
            <person name="Kautsar S.A."/>
            <person name="Yang D."/>
            <person name="Bader C.D."/>
            <person name="Teijaro C.N."/>
            <person name="Fluegel L."/>
            <person name="Davis C.M."/>
            <person name="Simpson J.R."/>
            <person name="Lauterbach L."/>
            <person name="Steele A.D."/>
            <person name="Gui C."/>
            <person name="Meng S."/>
            <person name="Li G."/>
            <person name="Viehrig K."/>
            <person name="Ye F."/>
            <person name="Su P."/>
            <person name="Kiefer A.F."/>
            <person name="Nichols A."/>
            <person name="Cepeda A.J."/>
            <person name="Yan W."/>
            <person name="Fan B."/>
            <person name="Jiang Y."/>
            <person name="Adhikari A."/>
            <person name="Zheng C.-J."/>
            <person name="Schuster L."/>
            <person name="Cowan T.M."/>
            <person name="Smanski M.J."/>
            <person name="Chevrette M.G."/>
            <person name="De Carvalho L.P.S."/>
            <person name="Shen B."/>
        </authorList>
    </citation>
    <scope>NUCLEOTIDE SEQUENCE [LARGE SCALE GENOMIC DNA]</scope>
    <source>
        <strain evidence="1 2">NPDC020568</strain>
    </source>
</reference>
<dbReference type="GeneID" id="94486581"/>
<dbReference type="Proteomes" id="UP001611263">
    <property type="component" value="Unassembled WGS sequence"/>
</dbReference>
<accession>A0ABW7TE00</accession>
<proteinExistence type="predicted"/>